<dbReference type="EMBL" id="JARKIE010000007">
    <property type="protein sequence ID" value="KAJ7706137.1"/>
    <property type="molecule type" value="Genomic_DNA"/>
</dbReference>
<dbReference type="Proteomes" id="UP001221757">
    <property type="component" value="Unassembled WGS sequence"/>
</dbReference>
<accession>A0AAD7GVN8</accession>
<evidence type="ECO:0000313" key="2">
    <source>
        <dbReference type="EMBL" id="KAJ7706137.1"/>
    </source>
</evidence>
<name>A0AAD7GVN8_MYCRO</name>
<dbReference type="AlphaFoldDB" id="A0AAD7GVN8"/>
<gene>
    <name evidence="2" type="ORF">B0H17DRAFT_1325858</name>
</gene>
<feature type="non-terminal residue" evidence="2">
    <location>
        <position position="91"/>
    </location>
</feature>
<dbReference type="Pfam" id="PF26609">
    <property type="entry name" value="DUF8191"/>
    <property type="match status" value="1"/>
</dbReference>
<keyword evidence="3" id="KW-1185">Reference proteome</keyword>
<reference evidence="2" key="1">
    <citation type="submission" date="2023-03" db="EMBL/GenBank/DDBJ databases">
        <title>Massive genome expansion in bonnet fungi (Mycena s.s.) driven by repeated elements and novel gene families across ecological guilds.</title>
        <authorList>
            <consortium name="Lawrence Berkeley National Laboratory"/>
            <person name="Harder C.B."/>
            <person name="Miyauchi S."/>
            <person name="Viragh M."/>
            <person name="Kuo A."/>
            <person name="Thoen E."/>
            <person name="Andreopoulos B."/>
            <person name="Lu D."/>
            <person name="Skrede I."/>
            <person name="Drula E."/>
            <person name="Henrissat B."/>
            <person name="Morin E."/>
            <person name="Kohler A."/>
            <person name="Barry K."/>
            <person name="LaButti K."/>
            <person name="Morin E."/>
            <person name="Salamov A."/>
            <person name="Lipzen A."/>
            <person name="Mereny Z."/>
            <person name="Hegedus B."/>
            <person name="Baldrian P."/>
            <person name="Stursova M."/>
            <person name="Weitz H."/>
            <person name="Taylor A."/>
            <person name="Grigoriev I.V."/>
            <person name="Nagy L.G."/>
            <person name="Martin F."/>
            <person name="Kauserud H."/>
        </authorList>
    </citation>
    <scope>NUCLEOTIDE SEQUENCE</scope>
    <source>
        <strain evidence="2">CBHHK067</strain>
    </source>
</reference>
<evidence type="ECO:0000313" key="3">
    <source>
        <dbReference type="Proteomes" id="UP001221757"/>
    </source>
</evidence>
<comment type="caution">
    <text evidence="2">The sequence shown here is derived from an EMBL/GenBank/DDBJ whole genome shotgun (WGS) entry which is preliminary data.</text>
</comment>
<dbReference type="InterPro" id="IPR058504">
    <property type="entry name" value="DUF8191"/>
</dbReference>
<evidence type="ECO:0000259" key="1">
    <source>
        <dbReference type="Pfam" id="PF26609"/>
    </source>
</evidence>
<proteinExistence type="predicted"/>
<organism evidence="2 3">
    <name type="scientific">Mycena rosella</name>
    <name type="common">Pink bonnet</name>
    <name type="synonym">Agaricus rosellus</name>
    <dbReference type="NCBI Taxonomy" id="1033263"/>
    <lineage>
        <taxon>Eukaryota</taxon>
        <taxon>Fungi</taxon>
        <taxon>Dikarya</taxon>
        <taxon>Basidiomycota</taxon>
        <taxon>Agaricomycotina</taxon>
        <taxon>Agaricomycetes</taxon>
        <taxon>Agaricomycetidae</taxon>
        <taxon>Agaricales</taxon>
        <taxon>Marasmiineae</taxon>
        <taxon>Mycenaceae</taxon>
        <taxon>Mycena</taxon>
    </lineage>
</organism>
<protein>
    <recommendedName>
        <fullName evidence="1">DUF8191 domain-containing protein</fullName>
    </recommendedName>
</protein>
<sequence length="91" mass="10545">MPPRQYYSDKGEYEQLRQRGASRLMCETFHLEFHADVGIIAWADGDIYEEFAGPLMQEGDFWKIMLGRRIVLEDDDPDGSEFIEALLEDAV</sequence>
<feature type="domain" description="DUF8191" evidence="1">
    <location>
        <begin position="16"/>
        <end position="89"/>
    </location>
</feature>